<feature type="region of interest" description="Disordered" evidence="1">
    <location>
        <begin position="88"/>
        <end position="206"/>
    </location>
</feature>
<feature type="compositionally biased region" description="Low complexity" evidence="1">
    <location>
        <begin position="141"/>
        <end position="152"/>
    </location>
</feature>
<feature type="non-terminal residue" evidence="2">
    <location>
        <position position="206"/>
    </location>
</feature>
<evidence type="ECO:0000313" key="2">
    <source>
        <dbReference type="EMBL" id="BAC41238.1"/>
    </source>
</evidence>
<evidence type="ECO:0000256" key="1">
    <source>
        <dbReference type="SAM" id="MobiDB-lite"/>
    </source>
</evidence>
<organism evidence="2">
    <name type="scientific">Macaca fascicularis</name>
    <name type="common">Crab-eating macaque</name>
    <name type="synonym">Cynomolgus monkey</name>
    <dbReference type="NCBI Taxonomy" id="9541"/>
    <lineage>
        <taxon>Eukaryota</taxon>
        <taxon>Metazoa</taxon>
        <taxon>Chordata</taxon>
        <taxon>Craniata</taxon>
        <taxon>Vertebrata</taxon>
        <taxon>Euteleostomi</taxon>
        <taxon>Mammalia</taxon>
        <taxon>Eutheria</taxon>
        <taxon>Euarchontoglires</taxon>
        <taxon>Primates</taxon>
        <taxon>Haplorrhini</taxon>
        <taxon>Catarrhini</taxon>
        <taxon>Cercopithecidae</taxon>
        <taxon>Cercopithecinae</taxon>
        <taxon>Macaca</taxon>
    </lineage>
</organism>
<name>Q8HZZ0_MACFA</name>
<dbReference type="EMBL" id="AB096991">
    <property type="protein sequence ID" value="BAC41238.1"/>
    <property type="molecule type" value="mRNA"/>
</dbReference>
<accession>Q8HZZ0</accession>
<protein>
    <submittedName>
        <fullName evidence="2">Uncharacterized protein</fullName>
    </submittedName>
</protein>
<proteinExistence type="evidence at transcript level"/>
<sequence length="206" mass="21820">MLLTKPEGLWEQVRTQDAPGSSALCVKLRRRRPYCGEEMLGGAAQSGLRTGTEVGWGVSAFLQRAGLSAPPTAPLLCRAQVPLALGHTSRHGVRPGSSSGANLPEARCGGGPWGRPQAQSPQSSGPVEGEGRSGSRARTPQLFRLQQQLQRLGHGCEAPHRWLQAAREHPRQGQEAQSEEEEKGKGQEGGSSLKGPGQGSLNLPLC</sequence>
<reference evidence="2" key="1">
    <citation type="journal article" date="2002" name="BMC Genomics">
        <title>Cynomolgus monkey testicular cDNAs for discovery of novel human genes in the human genome sequence.</title>
        <authorList>
            <person name="Osada N."/>
            <person name="Hida M."/>
            <person name="Kusuda J."/>
            <person name="Tanuma R."/>
            <person name="Hirata M."/>
            <person name="Suto Y."/>
            <person name="Hirai M."/>
            <person name="Terao K."/>
            <person name="Sugano S."/>
            <person name="Hashimoto K."/>
        </authorList>
    </citation>
    <scope>NUCLEOTIDE SEQUENCE</scope>
    <source>
        <tissue evidence="2">Testis</tissue>
    </source>
</reference>
<dbReference type="AlphaFoldDB" id="Q8HZZ0"/>